<keyword evidence="1 2" id="KW-0694">RNA-binding</keyword>
<dbReference type="SMART" id="SM00360">
    <property type="entry name" value="RRM"/>
    <property type="match status" value="1"/>
</dbReference>
<sequence>MTLLCYILADVMVAVIQVVTDQRERSSTSEAEPKLSEKAMPSAPEQQYYYTPWPPSPPHHAHHPSSANLGAYPHHLVRLQHQHQPRISARHEAVPNTKLFVGNLAWATDEYSLQSAFSAYGVITEAVILRDRESGRSRGFGFVTYASTEEASVAIQNMNGRELDGRGLRVNLASERAKDNTSTPSLSSTPSPGGSVGSRESPTPRSTGVSRHSSLSDTQYNAAYAMYSHLTTHHGHFQQTNYYQQTPPIFLQAYPPQYNMTYLQPVSIPQQRIQNEGDMHDGEV</sequence>
<dbReference type="STRING" id="286115.A0A507CUX5"/>
<dbReference type="EMBL" id="QEAN01000217">
    <property type="protein sequence ID" value="TPX42898.1"/>
    <property type="molecule type" value="Genomic_DNA"/>
</dbReference>
<feature type="compositionally biased region" description="Basic and acidic residues" evidence="3">
    <location>
        <begin position="22"/>
        <end position="37"/>
    </location>
</feature>
<organism evidence="6 7">
    <name type="scientific">Synchytrium endobioticum</name>
    <dbReference type="NCBI Taxonomy" id="286115"/>
    <lineage>
        <taxon>Eukaryota</taxon>
        <taxon>Fungi</taxon>
        <taxon>Fungi incertae sedis</taxon>
        <taxon>Chytridiomycota</taxon>
        <taxon>Chytridiomycota incertae sedis</taxon>
        <taxon>Chytridiomycetes</taxon>
        <taxon>Synchytriales</taxon>
        <taxon>Synchytriaceae</taxon>
        <taxon>Synchytrium</taxon>
    </lineage>
</organism>
<keyword evidence="7" id="KW-1185">Reference proteome</keyword>
<feature type="compositionally biased region" description="Low complexity" evidence="3">
    <location>
        <begin position="181"/>
        <end position="193"/>
    </location>
</feature>
<dbReference type="InterPro" id="IPR000504">
    <property type="entry name" value="RRM_dom"/>
</dbReference>
<evidence type="ECO:0000256" key="4">
    <source>
        <dbReference type="SAM" id="SignalP"/>
    </source>
</evidence>
<evidence type="ECO:0000256" key="2">
    <source>
        <dbReference type="PROSITE-ProRule" id="PRU00176"/>
    </source>
</evidence>
<dbReference type="InterPro" id="IPR035979">
    <property type="entry name" value="RBD_domain_sf"/>
</dbReference>
<protein>
    <recommendedName>
        <fullName evidence="5">RRM domain-containing protein</fullName>
    </recommendedName>
</protein>
<reference evidence="6 7" key="1">
    <citation type="journal article" date="2019" name="Sci. Rep.">
        <title>Comparative genomics of chytrid fungi reveal insights into the obligate biotrophic and pathogenic lifestyle of Synchytrium endobioticum.</title>
        <authorList>
            <person name="van de Vossenberg B.T.L.H."/>
            <person name="Warris S."/>
            <person name="Nguyen H.D.T."/>
            <person name="van Gent-Pelzer M.P.E."/>
            <person name="Joly D.L."/>
            <person name="van de Geest H.C."/>
            <person name="Bonants P.J.M."/>
            <person name="Smith D.S."/>
            <person name="Levesque C.A."/>
            <person name="van der Lee T.A.J."/>
        </authorList>
    </citation>
    <scope>NUCLEOTIDE SEQUENCE [LARGE SCALE GENOMIC DNA]</scope>
    <source>
        <strain evidence="6 7">MB42</strain>
    </source>
</reference>
<keyword evidence="4" id="KW-0732">Signal</keyword>
<evidence type="ECO:0000256" key="3">
    <source>
        <dbReference type="SAM" id="MobiDB-lite"/>
    </source>
</evidence>
<evidence type="ECO:0000313" key="6">
    <source>
        <dbReference type="EMBL" id="TPX42898.1"/>
    </source>
</evidence>
<dbReference type="InterPro" id="IPR048289">
    <property type="entry name" value="RRM2_NsCP33-like"/>
</dbReference>
<dbReference type="PANTHER" id="PTHR48027">
    <property type="entry name" value="HETEROGENEOUS NUCLEAR RIBONUCLEOPROTEIN 87F-RELATED"/>
    <property type="match status" value="1"/>
</dbReference>
<dbReference type="PROSITE" id="PS50102">
    <property type="entry name" value="RRM"/>
    <property type="match status" value="1"/>
</dbReference>
<feature type="region of interest" description="Disordered" evidence="3">
    <location>
        <begin position="22"/>
        <end position="67"/>
    </location>
</feature>
<feature type="chain" id="PRO_5021443197" description="RRM domain-containing protein" evidence="4">
    <location>
        <begin position="21"/>
        <end position="284"/>
    </location>
</feature>
<dbReference type="Pfam" id="PF00076">
    <property type="entry name" value="RRM_1"/>
    <property type="match status" value="1"/>
</dbReference>
<dbReference type="CDD" id="cd21608">
    <property type="entry name" value="RRM2_NsCP33_like"/>
    <property type="match status" value="1"/>
</dbReference>
<feature type="domain" description="RRM" evidence="5">
    <location>
        <begin position="97"/>
        <end position="175"/>
    </location>
</feature>
<feature type="signal peptide" evidence="4">
    <location>
        <begin position="1"/>
        <end position="20"/>
    </location>
</feature>
<proteinExistence type="predicted"/>
<dbReference type="Proteomes" id="UP000317494">
    <property type="component" value="Unassembled WGS sequence"/>
</dbReference>
<evidence type="ECO:0000259" key="5">
    <source>
        <dbReference type="PROSITE" id="PS50102"/>
    </source>
</evidence>
<dbReference type="Gene3D" id="3.30.70.330">
    <property type="match status" value="1"/>
</dbReference>
<comment type="caution">
    <text evidence="6">The sequence shown here is derived from an EMBL/GenBank/DDBJ whole genome shotgun (WGS) entry which is preliminary data.</text>
</comment>
<name>A0A507CUX5_9FUNG</name>
<dbReference type="GO" id="GO:0003723">
    <property type="term" value="F:RNA binding"/>
    <property type="evidence" value="ECO:0007669"/>
    <property type="project" value="UniProtKB-UniRule"/>
</dbReference>
<dbReference type="AlphaFoldDB" id="A0A507CUX5"/>
<dbReference type="InterPro" id="IPR012677">
    <property type="entry name" value="Nucleotide-bd_a/b_plait_sf"/>
</dbReference>
<dbReference type="VEuPathDB" id="FungiDB:SeMB42_g04945"/>
<dbReference type="SUPFAM" id="SSF54928">
    <property type="entry name" value="RNA-binding domain, RBD"/>
    <property type="match status" value="1"/>
</dbReference>
<feature type="compositionally biased region" description="Polar residues" evidence="3">
    <location>
        <begin position="200"/>
        <end position="215"/>
    </location>
</feature>
<accession>A0A507CUX5</accession>
<feature type="region of interest" description="Disordered" evidence="3">
    <location>
        <begin position="175"/>
        <end position="215"/>
    </location>
</feature>
<dbReference type="InterPro" id="IPR052462">
    <property type="entry name" value="SLIRP/GR-RBP-like"/>
</dbReference>
<evidence type="ECO:0000256" key="1">
    <source>
        <dbReference type="ARBA" id="ARBA00022884"/>
    </source>
</evidence>
<gene>
    <name evidence="6" type="ORF">SeMB42_g04945</name>
</gene>
<evidence type="ECO:0000313" key="7">
    <source>
        <dbReference type="Proteomes" id="UP000317494"/>
    </source>
</evidence>